<dbReference type="EMBL" id="BAABAB010000005">
    <property type="protein sequence ID" value="GAA3607166.1"/>
    <property type="molecule type" value="Genomic_DNA"/>
</dbReference>
<dbReference type="PANTHER" id="PTHR33392">
    <property type="entry name" value="POLYISOPRENYL-TEICHOIC ACID--PEPTIDOGLYCAN TEICHOIC ACID TRANSFERASE TAGU"/>
    <property type="match status" value="1"/>
</dbReference>
<keyword evidence="3" id="KW-0472">Membrane</keyword>
<evidence type="ECO:0000256" key="1">
    <source>
        <dbReference type="ARBA" id="ARBA00006068"/>
    </source>
</evidence>
<proteinExistence type="inferred from homology"/>
<evidence type="ECO:0000256" key="3">
    <source>
        <dbReference type="SAM" id="Phobius"/>
    </source>
</evidence>
<dbReference type="RefSeq" id="WP_344801619.1">
    <property type="nucleotide sequence ID" value="NZ_BAABAB010000005.1"/>
</dbReference>
<dbReference type="Proteomes" id="UP001501490">
    <property type="component" value="Unassembled WGS sequence"/>
</dbReference>
<reference evidence="6" key="1">
    <citation type="journal article" date="2019" name="Int. J. Syst. Evol. Microbiol.">
        <title>The Global Catalogue of Microorganisms (GCM) 10K type strain sequencing project: providing services to taxonomists for standard genome sequencing and annotation.</title>
        <authorList>
            <consortium name="The Broad Institute Genomics Platform"/>
            <consortium name="The Broad Institute Genome Sequencing Center for Infectious Disease"/>
            <person name="Wu L."/>
            <person name="Ma J."/>
        </authorList>
    </citation>
    <scope>NUCLEOTIDE SEQUENCE [LARGE SCALE GENOMIC DNA]</scope>
    <source>
        <strain evidence="6">JCM 16929</strain>
    </source>
</reference>
<accession>A0ABP6ZIE5</accession>
<gene>
    <name evidence="5" type="ORF">GCM10022236_06210</name>
</gene>
<keyword evidence="3" id="KW-1133">Transmembrane helix</keyword>
<feature type="compositionally biased region" description="Pro residues" evidence="2">
    <location>
        <begin position="101"/>
        <end position="112"/>
    </location>
</feature>
<name>A0ABP6ZIE5_9ACTN</name>
<dbReference type="Pfam" id="PF03816">
    <property type="entry name" value="LytR_cpsA_psr"/>
    <property type="match status" value="1"/>
</dbReference>
<evidence type="ECO:0000256" key="2">
    <source>
        <dbReference type="SAM" id="MobiDB-lite"/>
    </source>
</evidence>
<keyword evidence="6" id="KW-1185">Reference proteome</keyword>
<dbReference type="PANTHER" id="PTHR33392:SF6">
    <property type="entry name" value="POLYISOPRENYL-TEICHOIC ACID--PEPTIDOGLYCAN TEICHOIC ACID TRANSFERASE TAGU"/>
    <property type="match status" value="1"/>
</dbReference>
<keyword evidence="3" id="KW-0812">Transmembrane</keyword>
<dbReference type="InterPro" id="IPR050922">
    <property type="entry name" value="LytR/CpsA/Psr_CW_biosynth"/>
</dbReference>
<sequence>MSSRDDDLDWLYGREKSAPSAPEPTQVMPGAWGQPGGGSAQRPAAGSPPPPRVAGPAAPQQSAPEHSAPFDTAQYQSVPAYGQGSSNPRAYQDWRAAGNAPTPPGQLPPAPTAPGGRPGKGPRKRHPVRNVFVVLLLVVLASMTWLVAVPLHAWSQVQRVDDTPSGQRPAAQPGTTYLLVGSDSREGLSNAEKNKLGTGSTAGQRTDTMMIMYIPPSGRPALISIPRDSYVPIPGKGKNKINAAYAFGGPKLLVKTVEQNTGLRVDAYMEIGFGGFVNIIDALGGIQMCIPKAIKDQDSHLNLKKGCQTLDGTTALGYVRMRKADPLGDLGRVQRQRQMLAAVAKKAATPSTVLNPVRYWTLTHAICDSITVGQDTSLPETASMALAMRKVANGQGLTLTVPVSNTNAYTPAGSSVLWDTTKAKEMFAQLAKGDTSNLDKYAK</sequence>
<dbReference type="Gene3D" id="3.40.630.190">
    <property type="entry name" value="LCP protein"/>
    <property type="match status" value="1"/>
</dbReference>
<feature type="region of interest" description="Disordered" evidence="2">
    <location>
        <begin position="1"/>
        <end position="125"/>
    </location>
</feature>
<feature type="domain" description="Cell envelope-related transcriptional attenuator" evidence="4">
    <location>
        <begin position="205"/>
        <end position="348"/>
    </location>
</feature>
<evidence type="ECO:0000259" key="4">
    <source>
        <dbReference type="Pfam" id="PF03816"/>
    </source>
</evidence>
<organism evidence="5 6">
    <name type="scientific">Microlunatus ginsengisoli</name>
    <dbReference type="NCBI Taxonomy" id="363863"/>
    <lineage>
        <taxon>Bacteria</taxon>
        <taxon>Bacillati</taxon>
        <taxon>Actinomycetota</taxon>
        <taxon>Actinomycetes</taxon>
        <taxon>Propionibacteriales</taxon>
        <taxon>Propionibacteriaceae</taxon>
        <taxon>Microlunatus</taxon>
    </lineage>
</organism>
<evidence type="ECO:0000313" key="5">
    <source>
        <dbReference type="EMBL" id="GAA3607166.1"/>
    </source>
</evidence>
<feature type="compositionally biased region" description="Polar residues" evidence="2">
    <location>
        <begin position="73"/>
        <end position="89"/>
    </location>
</feature>
<dbReference type="InterPro" id="IPR004474">
    <property type="entry name" value="LytR_CpsA_psr"/>
</dbReference>
<comment type="caution">
    <text evidence="5">The sequence shown here is derived from an EMBL/GenBank/DDBJ whole genome shotgun (WGS) entry which is preliminary data.</text>
</comment>
<comment type="similarity">
    <text evidence="1">Belongs to the LytR/CpsA/Psr (LCP) family.</text>
</comment>
<protein>
    <recommendedName>
        <fullName evidence="4">Cell envelope-related transcriptional attenuator domain-containing protein</fullName>
    </recommendedName>
</protein>
<feature type="transmembrane region" description="Helical" evidence="3">
    <location>
        <begin position="131"/>
        <end position="154"/>
    </location>
</feature>
<dbReference type="NCBIfam" id="TIGR00350">
    <property type="entry name" value="lytR_cpsA_psr"/>
    <property type="match status" value="1"/>
</dbReference>
<evidence type="ECO:0000313" key="6">
    <source>
        <dbReference type="Proteomes" id="UP001501490"/>
    </source>
</evidence>